<accession>A0ACB8A0I0</accession>
<protein>
    <submittedName>
        <fullName evidence="1">Uncharacterized protein</fullName>
    </submittedName>
</protein>
<gene>
    <name evidence="1" type="ORF">BJ138DRAFT_578752</name>
</gene>
<dbReference type="Proteomes" id="UP000790377">
    <property type="component" value="Unassembled WGS sequence"/>
</dbReference>
<organism evidence="1 2">
    <name type="scientific">Hygrophoropsis aurantiaca</name>
    <dbReference type="NCBI Taxonomy" id="72124"/>
    <lineage>
        <taxon>Eukaryota</taxon>
        <taxon>Fungi</taxon>
        <taxon>Dikarya</taxon>
        <taxon>Basidiomycota</taxon>
        <taxon>Agaricomycotina</taxon>
        <taxon>Agaricomycetes</taxon>
        <taxon>Agaricomycetidae</taxon>
        <taxon>Boletales</taxon>
        <taxon>Coniophorineae</taxon>
        <taxon>Hygrophoropsidaceae</taxon>
        <taxon>Hygrophoropsis</taxon>
    </lineage>
</organism>
<reference evidence="1" key="1">
    <citation type="journal article" date="2021" name="New Phytol.">
        <title>Evolutionary innovations through gain and loss of genes in the ectomycorrhizal Boletales.</title>
        <authorList>
            <person name="Wu G."/>
            <person name="Miyauchi S."/>
            <person name="Morin E."/>
            <person name="Kuo A."/>
            <person name="Drula E."/>
            <person name="Varga T."/>
            <person name="Kohler A."/>
            <person name="Feng B."/>
            <person name="Cao Y."/>
            <person name="Lipzen A."/>
            <person name="Daum C."/>
            <person name="Hundley H."/>
            <person name="Pangilinan J."/>
            <person name="Johnson J."/>
            <person name="Barry K."/>
            <person name="LaButti K."/>
            <person name="Ng V."/>
            <person name="Ahrendt S."/>
            <person name="Min B."/>
            <person name="Choi I.G."/>
            <person name="Park H."/>
            <person name="Plett J.M."/>
            <person name="Magnuson J."/>
            <person name="Spatafora J.W."/>
            <person name="Nagy L.G."/>
            <person name="Henrissat B."/>
            <person name="Grigoriev I.V."/>
            <person name="Yang Z.L."/>
            <person name="Xu J."/>
            <person name="Martin F.M."/>
        </authorList>
    </citation>
    <scope>NUCLEOTIDE SEQUENCE</scope>
    <source>
        <strain evidence="1">ATCC 28755</strain>
    </source>
</reference>
<dbReference type="EMBL" id="MU267973">
    <property type="protein sequence ID" value="KAH7906800.1"/>
    <property type="molecule type" value="Genomic_DNA"/>
</dbReference>
<name>A0ACB8A0I0_9AGAM</name>
<evidence type="ECO:0000313" key="2">
    <source>
        <dbReference type="Proteomes" id="UP000790377"/>
    </source>
</evidence>
<proteinExistence type="predicted"/>
<comment type="caution">
    <text evidence="1">The sequence shown here is derived from an EMBL/GenBank/DDBJ whole genome shotgun (WGS) entry which is preliminary data.</text>
</comment>
<sequence length="191" mass="20930">MVYTTNASTYMGPVEIGLFVAMVLFGCSIVQGYLYFSTFRKDPLVFKAMVAATLALESAYIISVASCVWTMTISSVNDPSLLLVYPIGAELGLVFTIFISGITETFFIYRLVKFSKTLAFPALCGTISFLTVISGMIVAGEAFRMTSVAEFQTTQFRLINLLLVSDSACALLITTGMVYHLRKSRSRGLPR</sequence>
<evidence type="ECO:0000313" key="1">
    <source>
        <dbReference type="EMBL" id="KAH7906800.1"/>
    </source>
</evidence>
<keyword evidence="2" id="KW-1185">Reference proteome</keyword>